<dbReference type="FunFam" id="3.90.215.10:FF:000001">
    <property type="entry name" value="Tenascin isoform 1"/>
    <property type="match status" value="1"/>
</dbReference>
<feature type="signal peptide" evidence="8">
    <location>
        <begin position="1"/>
        <end position="23"/>
    </location>
</feature>
<dbReference type="SMART" id="SM00186">
    <property type="entry name" value="FBG"/>
    <property type="match status" value="1"/>
</dbReference>
<dbReference type="PANTHER" id="PTHR47221">
    <property type="entry name" value="FIBRINOGEN ALPHA CHAIN"/>
    <property type="match status" value="1"/>
</dbReference>
<evidence type="ECO:0000256" key="6">
    <source>
        <dbReference type="ARBA" id="ARBA00023180"/>
    </source>
</evidence>
<feature type="coiled-coil region" evidence="7">
    <location>
        <begin position="331"/>
        <end position="358"/>
    </location>
</feature>
<evidence type="ECO:0000313" key="10">
    <source>
        <dbReference type="EMBL" id="KOF90419.1"/>
    </source>
</evidence>
<feature type="chain" id="PRO_5005583788" description="Fibrinogen C-terminal domain-containing protein" evidence="8">
    <location>
        <begin position="24"/>
        <end position="360"/>
    </location>
</feature>
<dbReference type="PROSITE" id="PS00514">
    <property type="entry name" value="FIBRINOGEN_C_1"/>
    <property type="match status" value="1"/>
</dbReference>
<comment type="subcellular location">
    <subcellularLocation>
        <location evidence="1">Secreted</location>
    </subcellularLocation>
</comment>
<keyword evidence="2" id="KW-0964">Secreted</keyword>
<name>A0A0L8HMN5_OCTBM</name>
<dbReference type="InterPro" id="IPR014716">
    <property type="entry name" value="Fibrinogen_a/b/g_C_1"/>
</dbReference>
<proteinExistence type="predicted"/>
<evidence type="ECO:0000256" key="8">
    <source>
        <dbReference type="SAM" id="SignalP"/>
    </source>
</evidence>
<dbReference type="KEGG" id="obi:106869749"/>
<dbReference type="Pfam" id="PF00147">
    <property type="entry name" value="Fibrinogen_C"/>
    <property type="match status" value="1"/>
</dbReference>
<sequence length="360" mass="41478">MALTGIEYLVIALYFCLFGPTSSQESICSTMQFRRLGSQLQNEHQCMILEKLQADVIDGHSRNEKNFALLIQNMNILEARINKYNFYNRRGTSKVTYAKDFPALKGIPMARDCYELYRNGIRISGVYPIKIPKGSVQNVWCELEEENSGWTVIQRRRDGSENFTRKWNDYAFGFGNVNGEYYFGNENIHKMTKSGNYTLRIELSDWENDTAYAQYTSFYIDSEKDGYKLHVSGYNGTAGDALNKYHNDMLFSTIDKDNDEWTEHCALKDRSGWWFRACGFSSLNGLYTVGGKIDAIPNGLIRGIIWYNWKKDFGYSLKMSTMKIKPYAGVLLDSEKAKKELKEEIRKKNSTNEELGMLTG</sequence>
<dbReference type="PROSITE" id="PS51406">
    <property type="entry name" value="FIBRINOGEN_C_2"/>
    <property type="match status" value="1"/>
</dbReference>
<evidence type="ECO:0000256" key="5">
    <source>
        <dbReference type="ARBA" id="ARBA00023157"/>
    </source>
</evidence>
<dbReference type="InterPro" id="IPR036056">
    <property type="entry name" value="Fibrinogen-like_C"/>
</dbReference>
<keyword evidence="6" id="KW-0325">Glycoprotein</keyword>
<evidence type="ECO:0000256" key="3">
    <source>
        <dbReference type="ARBA" id="ARBA00022729"/>
    </source>
</evidence>
<keyword evidence="4 7" id="KW-0175">Coiled coil</keyword>
<dbReference type="SUPFAM" id="SSF56496">
    <property type="entry name" value="Fibrinogen C-terminal domain-like"/>
    <property type="match status" value="1"/>
</dbReference>
<dbReference type="InterPro" id="IPR020837">
    <property type="entry name" value="Fibrinogen_CS"/>
</dbReference>
<keyword evidence="3 8" id="KW-0732">Signal</keyword>
<dbReference type="InterPro" id="IPR002181">
    <property type="entry name" value="Fibrinogen_a/b/g_C_dom"/>
</dbReference>
<accession>A0A0L8HMN5</accession>
<organism evidence="10">
    <name type="scientific">Octopus bimaculoides</name>
    <name type="common">California two-spotted octopus</name>
    <dbReference type="NCBI Taxonomy" id="37653"/>
    <lineage>
        <taxon>Eukaryota</taxon>
        <taxon>Metazoa</taxon>
        <taxon>Spiralia</taxon>
        <taxon>Lophotrochozoa</taxon>
        <taxon>Mollusca</taxon>
        <taxon>Cephalopoda</taxon>
        <taxon>Coleoidea</taxon>
        <taxon>Octopodiformes</taxon>
        <taxon>Octopoda</taxon>
        <taxon>Incirrata</taxon>
        <taxon>Octopodidae</taxon>
        <taxon>Octopus</taxon>
    </lineage>
</organism>
<protein>
    <recommendedName>
        <fullName evidence="9">Fibrinogen C-terminal domain-containing protein</fullName>
    </recommendedName>
</protein>
<dbReference type="AlphaFoldDB" id="A0A0L8HMN5"/>
<evidence type="ECO:0000256" key="2">
    <source>
        <dbReference type="ARBA" id="ARBA00022525"/>
    </source>
</evidence>
<evidence type="ECO:0000256" key="7">
    <source>
        <dbReference type="SAM" id="Coils"/>
    </source>
</evidence>
<keyword evidence="5" id="KW-1015">Disulfide bond</keyword>
<evidence type="ECO:0000256" key="4">
    <source>
        <dbReference type="ARBA" id="ARBA00023054"/>
    </source>
</evidence>
<dbReference type="OrthoDB" id="10050215at2759"/>
<dbReference type="PANTHER" id="PTHR47221:SF6">
    <property type="entry name" value="FIBRINOGEN ALPHA CHAIN"/>
    <property type="match status" value="1"/>
</dbReference>
<dbReference type="OMA" id="NEHQCMI"/>
<dbReference type="GO" id="GO:0005576">
    <property type="term" value="C:extracellular region"/>
    <property type="evidence" value="ECO:0007669"/>
    <property type="project" value="UniProtKB-SubCell"/>
</dbReference>
<dbReference type="EMBL" id="KQ417771">
    <property type="protein sequence ID" value="KOF90419.1"/>
    <property type="molecule type" value="Genomic_DNA"/>
</dbReference>
<evidence type="ECO:0000259" key="9">
    <source>
        <dbReference type="PROSITE" id="PS51406"/>
    </source>
</evidence>
<dbReference type="Gene3D" id="3.90.215.10">
    <property type="entry name" value="Gamma Fibrinogen, chain A, domain 1"/>
    <property type="match status" value="1"/>
</dbReference>
<dbReference type="STRING" id="37653.A0A0L8HMN5"/>
<evidence type="ECO:0000256" key="1">
    <source>
        <dbReference type="ARBA" id="ARBA00004613"/>
    </source>
</evidence>
<feature type="domain" description="Fibrinogen C-terminal" evidence="9">
    <location>
        <begin position="104"/>
        <end position="328"/>
    </location>
</feature>
<gene>
    <name evidence="10" type="ORF">OCBIM_22011264mg</name>
</gene>
<dbReference type="InterPro" id="IPR037579">
    <property type="entry name" value="FIB_ANG-like"/>
</dbReference>
<dbReference type="CDD" id="cd00087">
    <property type="entry name" value="FReD"/>
    <property type="match status" value="1"/>
</dbReference>
<reference evidence="10" key="1">
    <citation type="submission" date="2015-07" db="EMBL/GenBank/DDBJ databases">
        <title>MeaNS - Measles Nucleotide Surveillance Program.</title>
        <authorList>
            <person name="Tran T."/>
            <person name="Druce J."/>
        </authorList>
    </citation>
    <scope>NUCLEOTIDE SEQUENCE</scope>
    <source>
        <strain evidence="10">UCB-OBI-ISO-001</strain>
        <tissue evidence="10">Gonad</tissue>
    </source>
</reference>